<dbReference type="PROSITE" id="PS51257">
    <property type="entry name" value="PROKAR_LIPOPROTEIN"/>
    <property type="match status" value="1"/>
</dbReference>
<gene>
    <name evidence="1" type="ORF">BN938_1989</name>
</gene>
<dbReference type="KEGG" id="rbc:BN938_1989"/>
<dbReference type="AlphaFoldDB" id="A0A060R912"/>
<dbReference type="HOGENOM" id="CLU_1325132_0_0_10"/>
<evidence type="ECO:0000313" key="2">
    <source>
        <dbReference type="Proteomes" id="UP000027616"/>
    </source>
</evidence>
<organism evidence="1 2">
    <name type="scientific">Mucinivorans hirudinis</name>
    <dbReference type="NCBI Taxonomy" id="1433126"/>
    <lineage>
        <taxon>Bacteria</taxon>
        <taxon>Pseudomonadati</taxon>
        <taxon>Bacteroidota</taxon>
        <taxon>Bacteroidia</taxon>
        <taxon>Bacteroidales</taxon>
        <taxon>Rikenellaceae</taxon>
        <taxon>Mucinivorans</taxon>
    </lineage>
</organism>
<protein>
    <recommendedName>
        <fullName evidence="3">Lipoprotein</fullName>
    </recommendedName>
</protein>
<accession>A0A060R912</accession>
<proteinExistence type="predicted"/>
<dbReference type="Proteomes" id="UP000027616">
    <property type="component" value="Chromosome I"/>
</dbReference>
<sequence>MRNILKSFFLCCIVFSGCKNNILEDVVPVKDEQAKTKTVQDPFHTCSHCCAFHHKDCLTKSHCDDMYRIMTDVGGDFNPTNTTQDISDSQAISLLETVFYSHLPMVNVQSFFEAGKRKIASGRFNFNNYQIESLELYSAGDTKISHFIMSKSYADPYLDVFSFYVESGSFYISVHQPLGGGNSDFENYVRNLLEFKRNLYGGIINGW</sequence>
<name>A0A060R912_9BACT</name>
<evidence type="ECO:0008006" key="3">
    <source>
        <dbReference type="Google" id="ProtNLM"/>
    </source>
</evidence>
<reference evidence="1 2" key="1">
    <citation type="journal article" date="2015" name="Genome Announc.">
        <title>Complete Genome Sequence of the Novel Leech Symbiont Mucinivorans hirudinis M3T.</title>
        <authorList>
            <person name="Nelson M.C."/>
            <person name="Bomar L."/>
            <person name="Graf J."/>
        </authorList>
    </citation>
    <scope>NUCLEOTIDE SEQUENCE [LARGE SCALE GENOMIC DNA]</scope>
    <source>
        <strain evidence="2">M3</strain>
    </source>
</reference>
<evidence type="ECO:0000313" key="1">
    <source>
        <dbReference type="EMBL" id="CDN32066.1"/>
    </source>
</evidence>
<keyword evidence="2" id="KW-1185">Reference proteome</keyword>
<dbReference type="EMBL" id="HG934468">
    <property type="protein sequence ID" value="CDN32066.1"/>
    <property type="molecule type" value="Genomic_DNA"/>
</dbReference>